<comment type="caution">
    <text evidence="4">The sequence shown here is derived from an EMBL/GenBank/DDBJ whole genome shotgun (WGS) entry which is preliminary data.</text>
</comment>
<protein>
    <recommendedName>
        <fullName evidence="6">Pentatricopeptide repeat-containing protein</fullName>
    </recommendedName>
</protein>
<dbReference type="PANTHER" id="PTHR47926:SF537">
    <property type="entry name" value="PENTACOTRIPEPTIDE-REPEAT REGION OF PRORP DOMAIN-CONTAINING PROTEIN"/>
    <property type="match status" value="1"/>
</dbReference>
<dbReference type="FunFam" id="1.25.40.10:FF:001214">
    <property type="entry name" value="Pentatricopeptide repeat-containing protein At2g20540"/>
    <property type="match status" value="1"/>
</dbReference>
<dbReference type="NCBIfam" id="TIGR00756">
    <property type="entry name" value="PPR"/>
    <property type="match status" value="4"/>
</dbReference>
<reference evidence="4 5" key="1">
    <citation type="journal article" date="2023" name="BMC Biotechnol.">
        <title>Vitis rotundifolia cv Carlos genome sequencing.</title>
        <authorList>
            <person name="Huff M."/>
            <person name="Hulse-Kemp A."/>
            <person name="Scheffler B."/>
            <person name="Youngblood R."/>
            <person name="Simpson S."/>
            <person name="Babiker E."/>
            <person name="Staton M."/>
        </authorList>
    </citation>
    <scope>NUCLEOTIDE SEQUENCE [LARGE SCALE GENOMIC DNA]</scope>
    <source>
        <tissue evidence="4">Leaf</tissue>
    </source>
</reference>
<keyword evidence="5" id="KW-1185">Reference proteome</keyword>
<evidence type="ECO:0000313" key="4">
    <source>
        <dbReference type="EMBL" id="KAJ9702755.1"/>
    </source>
</evidence>
<evidence type="ECO:0000256" key="2">
    <source>
        <dbReference type="ARBA" id="ARBA00061659"/>
    </source>
</evidence>
<accession>A0AA39A949</accession>
<dbReference type="GO" id="GO:0009451">
    <property type="term" value="P:RNA modification"/>
    <property type="evidence" value="ECO:0007669"/>
    <property type="project" value="InterPro"/>
</dbReference>
<dbReference type="FunFam" id="1.25.40.10:FF:000993">
    <property type="entry name" value="Pentatricopeptide repeat-containing protein, chloroplastic"/>
    <property type="match status" value="1"/>
</dbReference>
<feature type="repeat" description="PPR" evidence="3">
    <location>
        <begin position="208"/>
        <end position="242"/>
    </location>
</feature>
<dbReference type="Pfam" id="PF13041">
    <property type="entry name" value="PPR_2"/>
    <property type="match status" value="2"/>
</dbReference>
<dbReference type="GO" id="GO:0003723">
    <property type="term" value="F:RNA binding"/>
    <property type="evidence" value="ECO:0007669"/>
    <property type="project" value="InterPro"/>
</dbReference>
<dbReference type="AlphaFoldDB" id="A0AA39A949"/>
<feature type="repeat" description="PPR" evidence="3">
    <location>
        <begin position="115"/>
        <end position="149"/>
    </location>
</feature>
<evidence type="ECO:0000256" key="1">
    <source>
        <dbReference type="ARBA" id="ARBA00022737"/>
    </source>
</evidence>
<dbReference type="Gene3D" id="1.25.40.10">
    <property type="entry name" value="Tetratricopeptide repeat domain"/>
    <property type="match status" value="3"/>
</dbReference>
<dbReference type="FunFam" id="1.25.40.10:FF:000989">
    <property type="entry name" value="Pentatricopeptide repeat-containing protein At1g31430"/>
    <property type="match status" value="1"/>
</dbReference>
<evidence type="ECO:0000256" key="3">
    <source>
        <dbReference type="PROSITE-ProRule" id="PRU00708"/>
    </source>
</evidence>
<sequence>MALFHCSFLYSLSSGLQRWNRVIKRRVNEGNPEQAILAYVEMKQVGFHADNFTFPVLLKAASSLSCCIGFALHGQAVKTGFCGHCFVGTALLDMYSAFGAIDHATKVFEEMGVKDVVVWNSMLTAYASCGRMDNAMTLFDNMPLKDLASFNIMISGYAKIGRKAAARSIFDRIHAKDILSWNSMILAYTNVGDMGNARTLFDVMPKKNIITWNTMISGYLHAQLYAEAVDLFDEMKAGNHEADHLTVTLVLSACAHLGWLGKGTEMHVYAQHHRLASSPHVATSLIDMYAKCGTIQRSLEVFYKSQVKDIYCWNAIISGLALHGYGHAAVKLLDKMRDNGIRPDEITFIGLLSACSHGSLVQEGCRLFNCMEKEFGLPPKLEHYGCMVDLLGRAGFLDPAFQLIKAMPFEPGESILGALLGACVIHQDLETGEKVINLITSKAHHVSDGEFVMFANLYASCGQWKEANRWRERMNESGIAKTAGGSTIEVNGKFYRFLAGDISKDQDLHSGSN</sequence>
<dbReference type="Pfam" id="PF20431">
    <property type="entry name" value="E_motif"/>
    <property type="match status" value="1"/>
</dbReference>
<evidence type="ECO:0000313" key="5">
    <source>
        <dbReference type="Proteomes" id="UP001168098"/>
    </source>
</evidence>
<dbReference type="PANTHER" id="PTHR47926">
    <property type="entry name" value="PENTATRICOPEPTIDE REPEAT-CONTAINING PROTEIN"/>
    <property type="match status" value="1"/>
</dbReference>
<gene>
    <name evidence="4" type="ORF">PVL29_004473</name>
</gene>
<feature type="repeat" description="PPR" evidence="3">
    <location>
        <begin position="177"/>
        <end position="207"/>
    </location>
</feature>
<comment type="similarity">
    <text evidence="2">Belongs to the PPR family. PCMP-E subfamily.</text>
</comment>
<dbReference type="InterPro" id="IPR046960">
    <property type="entry name" value="PPR_At4g14850-like_plant"/>
</dbReference>
<dbReference type="Proteomes" id="UP001168098">
    <property type="component" value="Unassembled WGS sequence"/>
</dbReference>
<dbReference type="EMBL" id="JARBHA010000004">
    <property type="protein sequence ID" value="KAJ9702755.1"/>
    <property type="molecule type" value="Genomic_DNA"/>
</dbReference>
<dbReference type="InterPro" id="IPR046848">
    <property type="entry name" value="E_motif"/>
</dbReference>
<dbReference type="PROSITE" id="PS51375">
    <property type="entry name" value="PPR"/>
    <property type="match status" value="4"/>
</dbReference>
<keyword evidence="1" id="KW-0677">Repeat</keyword>
<feature type="repeat" description="PPR" evidence="3">
    <location>
        <begin position="309"/>
        <end position="343"/>
    </location>
</feature>
<dbReference type="Pfam" id="PF01535">
    <property type="entry name" value="PPR"/>
    <property type="match status" value="5"/>
</dbReference>
<name>A0AA39A949_VITRO</name>
<proteinExistence type="inferred from homology"/>
<dbReference type="InterPro" id="IPR002885">
    <property type="entry name" value="PPR_rpt"/>
</dbReference>
<organism evidence="4 5">
    <name type="scientific">Vitis rotundifolia</name>
    <name type="common">Muscadine grape</name>
    <dbReference type="NCBI Taxonomy" id="103349"/>
    <lineage>
        <taxon>Eukaryota</taxon>
        <taxon>Viridiplantae</taxon>
        <taxon>Streptophyta</taxon>
        <taxon>Embryophyta</taxon>
        <taxon>Tracheophyta</taxon>
        <taxon>Spermatophyta</taxon>
        <taxon>Magnoliopsida</taxon>
        <taxon>eudicotyledons</taxon>
        <taxon>Gunneridae</taxon>
        <taxon>Pentapetalae</taxon>
        <taxon>rosids</taxon>
        <taxon>Vitales</taxon>
        <taxon>Vitaceae</taxon>
        <taxon>Viteae</taxon>
        <taxon>Vitis</taxon>
    </lineage>
</organism>
<evidence type="ECO:0008006" key="6">
    <source>
        <dbReference type="Google" id="ProtNLM"/>
    </source>
</evidence>
<dbReference type="InterPro" id="IPR011990">
    <property type="entry name" value="TPR-like_helical_dom_sf"/>
</dbReference>